<reference evidence="2 3" key="1">
    <citation type="submission" date="2018-06" db="EMBL/GenBank/DDBJ databases">
        <authorList>
            <consortium name="Pathogen Informatics"/>
            <person name="Doyle S."/>
        </authorList>
    </citation>
    <scope>NUCLEOTIDE SEQUENCE [LARGE SCALE GENOMIC DNA]</scope>
    <source>
        <strain evidence="2 3">NCTC13229</strain>
    </source>
</reference>
<dbReference type="AlphaFoldDB" id="A0AB38FJP9"/>
<dbReference type="Proteomes" id="UP000251211">
    <property type="component" value="Unassembled WGS sequence"/>
</dbReference>
<feature type="compositionally biased region" description="Basic and acidic residues" evidence="1">
    <location>
        <begin position="211"/>
        <end position="221"/>
    </location>
</feature>
<evidence type="ECO:0000313" key="3">
    <source>
        <dbReference type="Proteomes" id="UP000251211"/>
    </source>
</evidence>
<dbReference type="EMBL" id="UAUI01000024">
    <property type="protein sequence ID" value="SPZ41749.1"/>
    <property type="molecule type" value="Genomic_DNA"/>
</dbReference>
<name>A0AB38FJP9_RHOWR</name>
<comment type="caution">
    <text evidence="2">The sequence shown here is derived from an EMBL/GenBank/DDBJ whole genome shotgun (WGS) entry which is preliminary data.</text>
</comment>
<proteinExistence type="predicted"/>
<gene>
    <name evidence="2" type="ORF">NCTC13229_05260</name>
</gene>
<evidence type="ECO:0000313" key="2">
    <source>
        <dbReference type="EMBL" id="SPZ41749.1"/>
    </source>
</evidence>
<organism evidence="2 3">
    <name type="scientific">Rhodococcus wratislaviensis</name>
    <name type="common">Tsukamurella wratislaviensis</name>
    <dbReference type="NCBI Taxonomy" id="44752"/>
    <lineage>
        <taxon>Bacteria</taxon>
        <taxon>Bacillati</taxon>
        <taxon>Actinomycetota</taxon>
        <taxon>Actinomycetes</taxon>
        <taxon>Mycobacteriales</taxon>
        <taxon>Nocardiaceae</taxon>
        <taxon>Rhodococcus</taxon>
    </lineage>
</organism>
<protein>
    <submittedName>
        <fullName evidence="2">Uncharacterized protein</fullName>
    </submittedName>
</protein>
<evidence type="ECO:0000256" key="1">
    <source>
        <dbReference type="SAM" id="MobiDB-lite"/>
    </source>
</evidence>
<accession>A0AB38FJP9</accession>
<sequence>MSAGPIPADDRSLGWLLRRVVVDVLVGIDETDLCVELFGLDVFAEVVDDTEIASSRNLGDQLVDDPDDLRWANDSVISKNVLSIRNRNHDPFHRASRSVAISAADASMRDIHEISKALLERADSIRSVVARKLEGIAPCSSKVRESSAPNALDRDEVSSRLFAVKACTHHGITDRRHVRVDLDPGEGWIGGSELGSKARKGLSQPTFDVRPERITSPRTAEEGGNLCGYVIESPS</sequence>
<feature type="region of interest" description="Disordered" evidence="1">
    <location>
        <begin position="211"/>
        <end position="235"/>
    </location>
</feature>